<dbReference type="InterPro" id="IPR004036">
    <property type="entry name" value="Endonuclease-III-like_CS2"/>
</dbReference>
<keyword evidence="9" id="KW-0378">Hydrolase</keyword>
<evidence type="ECO:0000313" key="16">
    <source>
        <dbReference type="EMBL" id="QQB15801.1"/>
    </source>
</evidence>
<dbReference type="InterPro" id="IPR023170">
    <property type="entry name" value="HhH_base_excis_C"/>
</dbReference>
<dbReference type="InterPro" id="IPR003651">
    <property type="entry name" value="Endonuclease3_FeS-loop_motif"/>
</dbReference>
<comment type="similarity">
    <text evidence="3">Belongs to the Nth/MutY family.</text>
</comment>
<evidence type="ECO:0000256" key="4">
    <source>
        <dbReference type="ARBA" id="ARBA00012045"/>
    </source>
</evidence>
<dbReference type="PANTHER" id="PTHR42944">
    <property type="entry name" value="ADENINE DNA GLYCOSYLASE"/>
    <property type="match status" value="1"/>
</dbReference>
<dbReference type="GO" id="GO:0000701">
    <property type="term" value="F:purine-specific mismatch base pair DNA N-glycosylase activity"/>
    <property type="evidence" value="ECO:0007669"/>
    <property type="project" value="UniProtKB-EC"/>
</dbReference>
<dbReference type="GO" id="GO:0046872">
    <property type="term" value="F:metal ion binding"/>
    <property type="evidence" value="ECO:0007669"/>
    <property type="project" value="UniProtKB-KW"/>
</dbReference>
<keyword evidence="7" id="KW-0479">Metal-binding</keyword>
<keyword evidence="13" id="KW-0326">Glycosidase</keyword>
<evidence type="ECO:0000256" key="2">
    <source>
        <dbReference type="ARBA" id="ARBA00001966"/>
    </source>
</evidence>
<evidence type="ECO:0000256" key="14">
    <source>
        <dbReference type="SAM" id="MobiDB-lite"/>
    </source>
</evidence>
<reference evidence="16 17" key="1">
    <citation type="submission" date="2020-12" db="EMBL/GenBank/DDBJ databases">
        <title>FDA dAtabase for Regulatory Grade micrObial Sequences (FDA-ARGOS): Supporting development and validation of Infectious Disease Dx tests.</title>
        <authorList>
            <person name="Sproer C."/>
            <person name="Gronow S."/>
            <person name="Severitt S."/>
            <person name="Schroder I."/>
            <person name="Tallon L."/>
            <person name="Sadzewicz L."/>
            <person name="Zhao X."/>
            <person name="Boylan J."/>
            <person name="Ott S."/>
            <person name="Bowen H."/>
            <person name="Vavikolanu K."/>
            <person name="Mehta A."/>
            <person name="Aluvathingal J."/>
            <person name="Nadendla S."/>
            <person name="Lowell S."/>
            <person name="Myers T."/>
            <person name="Yan Y."/>
            <person name="Sichtig H."/>
        </authorList>
    </citation>
    <scope>NUCLEOTIDE SEQUENCE [LARGE SCALE GENOMIC DNA]</scope>
    <source>
        <strain evidence="16 17">FDAARGOS_990</strain>
    </source>
</reference>
<evidence type="ECO:0000256" key="10">
    <source>
        <dbReference type="ARBA" id="ARBA00023004"/>
    </source>
</evidence>
<comment type="catalytic activity">
    <reaction evidence="1">
        <text>Hydrolyzes free adenine bases from 7,8-dihydro-8-oxoguanine:adenine mismatched double-stranded DNA, leaving an apurinic site.</text>
        <dbReference type="EC" id="3.2.2.31"/>
    </reaction>
</comment>
<dbReference type="Pfam" id="PF00730">
    <property type="entry name" value="HhH-GPD"/>
    <property type="match status" value="1"/>
</dbReference>
<name>A0A7T4DKW3_9MICO</name>
<dbReference type="CDD" id="cd00056">
    <property type="entry name" value="ENDO3c"/>
    <property type="match status" value="1"/>
</dbReference>
<dbReference type="InterPro" id="IPR044298">
    <property type="entry name" value="MIG/MutY"/>
</dbReference>
<dbReference type="Pfam" id="PF10576">
    <property type="entry name" value="EndIII_4Fe-2S"/>
    <property type="match status" value="1"/>
</dbReference>
<dbReference type="SMART" id="SM00525">
    <property type="entry name" value="FES"/>
    <property type="match status" value="1"/>
</dbReference>
<dbReference type="InterPro" id="IPR011257">
    <property type="entry name" value="DNA_glycosylase"/>
</dbReference>
<keyword evidence="10" id="KW-0408">Iron</keyword>
<dbReference type="EC" id="3.2.2.31" evidence="4"/>
<dbReference type="GO" id="GO:0006298">
    <property type="term" value="P:mismatch repair"/>
    <property type="evidence" value="ECO:0007669"/>
    <property type="project" value="TreeGrafter"/>
</dbReference>
<evidence type="ECO:0000256" key="3">
    <source>
        <dbReference type="ARBA" id="ARBA00008343"/>
    </source>
</evidence>
<dbReference type="PROSITE" id="PS00764">
    <property type="entry name" value="ENDONUCLEASE_III_1"/>
    <property type="match status" value="1"/>
</dbReference>
<evidence type="ECO:0000256" key="11">
    <source>
        <dbReference type="ARBA" id="ARBA00023014"/>
    </source>
</evidence>
<dbReference type="InterPro" id="IPR000445">
    <property type="entry name" value="HhH_motif"/>
</dbReference>
<evidence type="ECO:0000256" key="8">
    <source>
        <dbReference type="ARBA" id="ARBA00022763"/>
    </source>
</evidence>
<evidence type="ECO:0000256" key="6">
    <source>
        <dbReference type="ARBA" id="ARBA00022485"/>
    </source>
</evidence>
<evidence type="ECO:0000313" key="17">
    <source>
        <dbReference type="Proteomes" id="UP000595374"/>
    </source>
</evidence>
<sequence length="383" mass="40749">MTHRTSAETGITPTAPGFPDVSESAIERVQTTIIDWFAATARPLPWRAEGTSAWAVLVSEIMSQQTPVSRVAPRWSEWLERWPTPADLAAAPTAEVLQRWDRLGYPRRALRLQEAARVIADDHDNQVPDTAAALEALPGIGAYTAAAVASFAHGERTTVLDTNVRRVLIRVFAGRDRPTVSPSRRETVWAEQFVPATDHVAWNAGVMEFGALVCTARSPKCEECPLADICAWNLAGRPVSASKPKTQKWAGTDRQLRGAIMDVLKAAHAEAAEAGDRSTSVVEGVSVAESSSAADGSSVVEGAASAAAGRRSAATDAVAVDLFTAPTADLDDECLAALGPATSVKLTTMRDLSADADRISRLIADLVTDGLAHRSGDRLSLPR</sequence>
<dbReference type="Gene3D" id="1.10.1670.10">
    <property type="entry name" value="Helix-hairpin-Helix base-excision DNA repair enzymes (C-terminal)"/>
    <property type="match status" value="1"/>
</dbReference>
<feature type="region of interest" description="Disordered" evidence="14">
    <location>
        <begin position="1"/>
        <end position="20"/>
    </location>
</feature>
<keyword evidence="6" id="KW-0004">4Fe-4S</keyword>
<dbReference type="EMBL" id="CP065989">
    <property type="protein sequence ID" value="QQB15801.1"/>
    <property type="molecule type" value="Genomic_DNA"/>
</dbReference>
<feature type="domain" description="HhH-GPD" evidence="15">
    <location>
        <begin position="62"/>
        <end position="212"/>
    </location>
</feature>
<dbReference type="GO" id="GO:0006284">
    <property type="term" value="P:base-excision repair"/>
    <property type="evidence" value="ECO:0007669"/>
    <property type="project" value="InterPro"/>
</dbReference>
<dbReference type="Proteomes" id="UP000595374">
    <property type="component" value="Chromosome"/>
</dbReference>
<comment type="cofactor">
    <cofactor evidence="2">
        <name>[4Fe-4S] cluster</name>
        <dbReference type="ChEBI" id="CHEBI:49883"/>
    </cofactor>
</comment>
<evidence type="ECO:0000256" key="7">
    <source>
        <dbReference type="ARBA" id="ARBA00022723"/>
    </source>
</evidence>
<dbReference type="AlphaFoldDB" id="A0A7T4DKW3"/>
<dbReference type="SMART" id="SM00478">
    <property type="entry name" value="ENDO3c"/>
    <property type="match status" value="1"/>
</dbReference>
<organism evidence="16 17">
    <name type="scientific">Brevibacterium casei</name>
    <dbReference type="NCBI Taxonomy" id="33889"/>
    <lineage>
        <taxon>Bacteria</taxon>
        <taxon>Bacillati</taxon>
        <taxon>Actinomycetota</taxon>
        <taxon>Actinomycetes</taxon>
        <taxon>Micrococcales</taxon>
        <taxon>Brevibacteriaceae</taxon>
        <taxon>Brevibacterium</taxon>
    </lineage>
</organism>
<keyword evidence="11" id="KW-0411">Iron-sulfur</keyword>
<accession>A0A7T4DKW3</accession>
<dbReference type="InterPro" id="IPR004035">
    <property type="entry name" value="Endouclease-III_FeS-bd_BS"/>
</dbReference>
<evidence type="ECO:0000256" key="5">
    <source>
        <dbReference type="ARBA" id="ARBA00022023"/>
    </source>
</evidence>
<dbReference type="GO" id="GO:0051539">
    <property type="term" value="F:4 iron, 4 sulfur cluster binding"/>
    <property type="evidence" value="ECO:0007669"/>
    <property type="project" value="UniProtKB-KW"/>
</dbReference>
<dbReference type="InterPro" id="IPR003265">
    <property type="entry name" value="HhH-GPD_domain"/>
</dbReference>
<dbReference type="PROSITE" id="PS01155">
    <property type="entry name" value="ENDONUCLEASE_III_2"/>
    <property type="match status" value="1"/>
</dbReference>
<evidence type="ECO:0000256" key="12">
    <source>
        <dbReference type="ARBA" id="ARBA00023204"/>
    </source>
</evidence>
<keyword evidence="12" id="KW-0234">DNA repair</keyword>
<dbReference type="GO" id="GO:0034039">
    <property type="term" value="F:8-oxo-7,8-dihydroguanine DNA N-glycosylase activity"/>
    <property type="evidence" value="ECO:0007669"/>
    <property type="project" value="TreeGrafter"/>
</dbReference>
<evidence type="ECO:0000256" key="1">
    <source>
        <dbReference type="ARBA" id="ARBA00000843"/>
    </source>
</evidence>
<dbReference type="SUPFAM" id="SSF48150">
    <property type="entry name" value="DNA-glycosylase"/>
    <property type="match status" value="1"/>
</dbReference>
<dbReference type="Pfam" id="PF00633">
    <property type="entry name" value="HHH"/>
    <property type="match status" value="1"/>
</dbReference>
<evidence type="ECO:0000256" key="13">
    <source>
        <dbReference type="ARBA" id="ARBA00023295"/>
    </source>
</evidence>
<dbReference type="GO" id="GO:0032357">
    <property type="term" value="F:oxidized purine DNA binding"/>
    <property type="evidence" value="ECO:0007669"/>
    <property type="project" value="TreeGrafter"/>
</dbReference>
<dbReference type="PANTHER" id="PTHR42944:SF1">
    <property type="entry name" value="ADENINE DNA GLYCOSYLASE"/>
    <property type="match status" value="1"/>
</dbReference>
<proteinExistence type="inferred from homology"/>
<evidence type="ECO:0000256" key="9">
    <source>
        <dbReference type="ARBA" id="ARBA00022801"/>
    </source>
</evidence>
<dbReference type="Gene3D" id="1.10.340.30">
    <property type="entry name" value="Hypothetical protein, domain 2"/>
    <property type="match status" value="1"/>
</dbReference>
<protein>
    <recommendedName>
        <fullName evidence="5">Adenine DNA glycosylase</fullName>
        <ecNumber evidence="4">3.2.2.31</ecNumber>
    </recommendedName>
</protein>
<keyword evidence="8" id="KW-0227">DNA damage</keyword>
<evidence type="ECO:0000259" key="15">
    <source>
        <dbReference type="SMART" id="SM00478"/>
    </source>
</evidence>
<gene>
    <name evidence="16" type="ORF">I6H47_07775</name>
</gene>
<dbReference type="GO" id="GO:0035485">
    <property type="term" value="F:adenine/guanine mispair binding"/>
    <property type="evidence" value="ECO:0007669"/>
    <property type="project" value="TreeGrafter"/>
</dbReference>